<organism evidence="1 2">
    <name type="scientific">Actinophytocola oryzae</name>
    <dbReference type="NCBI Taxonomy" id="502181"/>
    <lineage>
        <taxon>Bacteria</taxon>
        <taxon>Bacillati</taxon>
        <taxon>Actinomycetota</taxon>
        <taxon>Actinomycetes</taxon>
        <taxon>Pseudonocardiales</taxon>
        <taxon>Pseudonocardiaceae</taxon>
    </lineage>
</organism>
<sequence length="182" mass="19462">MTGRYGARVTTTDDRSFPAALAALDGIEFPFEDGPGSIDYEPYGEFDSAEKTTEWLRLWTGNEDLDGDAFRVFAQDGTGGLVASWLVRPGRPPADQPVVFFGSEGETGVVAGSLGEFLWLLAGGVGPMEAVEFGSEQGEPHAALRAVAEEHSGIEPRTPADVLAAARAEFPDFSDMVSSWCR</sequence>
<evidence type="ECO:0000313" key="1">
    <source>
        <dbReference type="EMBL" id="TDV54250.1"/>
    </source>
</evidence>
<gene>
    <name evidence="1" type="ORF">CLV71_104721</name>
</gene>
<accession>A0A4R7VW38</accession>
<dbReference type="OrthoDB" id="286413at2"/>
<evidence type="ECO:0000313" key="2">
    <source>
        <dbReference type="Proteomes" id="UP000294927"/>
    </source>
</evidence>
<dbReference type="EMBL" id="SOCP01000004">
    <property type="protein sequence ID" value="TDV54250.1"/>
    <property type="molecule type" value="Genomic_DNA"/>
</dbReference>
<proteinExistence type="predicted"/>
<protein>
    <recommendedName>
        <fullName evidence="3">SMI1/KNR4 family protein</fullName>
    </recommendedName>
</protein>
<dbReference type="AlphaFoldDB" id="A0A4R7VW38"/>
<name>A0A4R7VW38_9PSEU</name>
<dbReference type="Proteomes" id="UP000294927">
    <property type="component" value="Unassembled WGS sequence"/>
</dbReference>
<keyword evidence="2" id="KW-1185">Reference proteome</keyword>
<comment type="caution">
    <text evidence="1">The sequence shown here is derived from an EMBL/GenBank/DDBJ whole genome shotgun (WGS) entry which is preliminary data.</text>
</comment>
<evidence type="ECO:0008006" key="3">
    <source>
        <dbReference type="Google" id="ProtNLM"/>
    </source>
</evidence>
<reference evidence="1 2" key="1">
    <citation type="submission" date="2019-03" db="EMBL/GenBank/DDBJ databases">
        <title>Genomic Encyclopedia of Archaeal and Bacterial Type Strains, Phase II (KMG-II): from individual species to whole genera.</title>
        <authorList>
            <person name="Goeker M."/>
        </authorList>
    </citation>
    <scope>NUCLEOTIDE SEQUENCE [LARGE SCALE GENOMIC DNA]</scope>
    <source>
        <strain evidence="1 2">DSM 45499</strain>
    </source>
</reference>